<comment type="caution">
    <text evidence="1">The sequence shown here is derived from an EMBL/GenBank/DDBJ whole genome shotgun (WGS) entry which is preliminary data.</text>
</comment>
<accession>A0ACC3NTL0</accession>
<keyword evidence="2" id="KW-1185">Reference proteome</keyword>
<proteinExistence type="predicted"/>
<dbReference type="EMBL" id="JAUTXU010000014">
    <property type="protein sequence ID" value="KAK3722180.1"/>
    <property type="molecule type" value="Genomic_DNA"/>
</dbReference>
<evidence type="ECO:0000313" key="2">
    <source>
        <dbReference type="Proteomes" id="UP001281147"/>
    </source>
</evidence>
<protein>
    <submittedName>
        <fullName evidence="1">Uncharacterized protein</fullName>
    </submittedName>
</protein>
<organism evidence="1 2">
    <name type="scientific">Vermiconidia calcicola</name>
    <dbReference type="NCBI Taxonomy" id="1690605"/>
    <lineage>
        <taxon>Eukaryota</taxon>
        <taxon>Fungi</taxon>
        <taxon>Dikarya</taxon>
        <taxon>Ascomycota</taxon>
        <taxon>Pezizomycotina</taxon>
        <taxon>Dothideomycetes</taxon>
        <taxon>Dothideomycetidae</taxon>
        <taxon>Mycosphaerellales</taxon>
        <taxon>Extremaceae</taxon>
        <taxon>Vermiconidia</taxon>
    </lineage>
</organism>
<name>A0ACC3NTL0_9PEZI</name>
<dbReference type="Proteomes" id="UP001281147">
    <property type="component" value="Unassembled WGS sequence"/>
</dbReference>
<reference evidence="1" key="1">
    <citation type="submission" date="2023-07" db="EMBL/GenBank/DDBJ databases">
        <title>Black Yeasts Isolated from many extreme environments.</title>
        <authorList>
            <person name="Coleine C."/>
            <person name="Stajich J.E."/>
            <person name="Selbmann L."/>
        </authorList>
    </citation>
    <scope>NUCLEOTIDE SEQUENCE</scope>
    <source>
        <strain evidence="1">CCFEE 5714</strain>
    </source>
</reference>
<evidence type="ECO:0000313" key="1">
    <source>
        <dbReference type="EMBL" id="KAK3722180.1"/>
    </source>
</evidence>
<sequence length="256" mass="28539">MILKRLPILDILSVYQVNSSLRAAIDGSPKLQMELCLRPAPPNGHLKLAFLPSGKVGSSTANNNSYRNSSFMTISYGLKPLIVHEAPAADHDPAELRAYSPASLRDQWTSSTRWCSLPAHVHLPASNQNNEDRFDLLFHNPHFGHPTFPATSTPEPTISSEQGLTVGDLYECTKKLMEEHRWCPNAPPALLDDDGMVHPHVLFSGDVALQPGDPALQRELEAEAKEKRDVQRHKVRIIQLNLYTKAKQDGWYPLSL</sequence>
<gene>
    <name evidence="1" type="ORF">LTR37_002613</name>
</gene>